<keyword evidence="1" id="KW-0175">Coiled coil</keyword>
<proteinExistence type="predicted"/>
<keyword evidence="3" id="KW-1185">Reference proteome</keyword>
<evidence type="ECO:0000313" key="3">
    <source>
        <dbReference type="Proteomes" id="UP000325003"/>
    </source>
</evidence>
<reference evidence="2 3" key="1">
    <citation type="submission" date="2019-09" db="EMBL/GenBank/DDBJ databases">
        <title>Nocardioides panacisoli sp. nov., isolated from the soil of a ginseng field.</title>
        <authorList>
            <person name="Cho C."/>
        </authorList>
    </citation>
    <scope>NUCLEOTIDE SEQUENCE [LARGE SCALE GENOMIC DNA]</scope>
    <source>
        <strain evidence="2 3">BN130099</strain>
    </source>
</reference>
<reference evidence="2 3" key="2">
    <citation type="submission" date="2019-09" db="EMBL/GenBank/DDBJ databases">
        <authorList>
            <person name="Jin C."/>
        </authorList>
    </citation>
    <scope>NUCLEOTIDE SEQUENCE [LARGE SCALE GENOMIC DNA]</scope>
    <source>
        <strain evidence="2 3">BN130099</strain>
    </source>
</reference>
<evidence type="ECO:0000313" key="2">
    <source>
        <dbReference type="EMBL" id="KAA1418739.1"/>
    </source>
</evidence>
<name>A0A5B1LGB5_9ACTN</name>
<gene>
    <name evidence="2" type="ORF">F0U44_09610</name>
</gene>
<sequence length="641" mass="68245">MSADDRESELEARVDAAYGGGELELAVSLLEELYARHDAAGRPEEAASAAARVALMLLCETGLMAPVRGWVARAARLVAGRPTGPVDALLAAIRAAERVLSGDPEGARAPAEAAIELGDRFGVDPARGLGRTMIARLAIHAGDVDAGLAMLDELAIDLAAGEFDPLTTGNVYCELICIAQWVGRGDRAREWTDLMDHWRHGPGIATTHGRCRVHRAELLRVSGPGDDAEQEALAACEELRPWMRREYGWPLVELGNIRLRRGDLVGAEESFLQAHERAWSPQPGLALVRLEQGAAAEAAGMLAGELAHPTGMPWKEQPPFGDLRQVPLLAAQVEVAAARGDRATAASAMATLRATADRYSSPSLHAVAALAAARTALLTGDTTAAAQQAHAAVVAWVEMQAPYDAAVARCVLAEAFAAAGNPSGAALEWTAAASAFAEFGARLREADVRARLEKPGEPRDAAVAVAASLLRSGDHWEIDFRGRRTVLADLKGIGYLARLLAQPDTEIHALDLAGAAVVDSGLPVLDDEAKASYRRRLAEVEDDIVEAEHDHDDARRALAERDRDYLMAELTAAAGLGGRDRTTGGTAERARGAVTRSLRYALARLEEQHPDLGAHLARTVRTGAYCSYQPDPLAPVEWRLG</sequence>
<dbReference type="AlphaFoldDB" id="A0A5B1LGB5"/>
<accession>A0A5B1LGB5</accession>
<dbReference type="EMBL" id="VUJV01000003">
    <property type="protein sequence ID" value="KAA1418739.1"/>
    <property type="molecule type" value="Genomic_DNA"/>
</dbReference>
<evidence type="ECO:0000256" key="1">
    <source>
        <dbReference type="SAM" id="Coils"/>
    </source>
</evidence>
<comment type="caution">
    <text evidence="2">The sequence shown here is derived from an EMBL/GenBank/DDBJ whole genome shotgun (WGS) entry which is preliminary data.</text>
</comment>
<organism evidence="2 3">
    <name type="scientific">Nocardioides humilatus</name>
    <dbReference type="NCBI Taxonomy" id="2607660"/>
    <lineage>
        <taxon>Bacteria</taxon>
        <taxon>Bacillati</taxon>
        <taxon>Actinomycetota</taxon>
        <taxon>Actinomycetes</taxon>
        <taxon>Propionibacteriales</taxon>
        <taxon>Nocardioidaceae</taxon>
        <taxon>Nocardioides</taxon>
    </lineage>
</organism>
<protein>
    <submittedName>
        <fullName evidence="2">Uncharacterized protein</fullName>
    </submittedName>
</protein>
<dbReference type="RefSeq" id="WP_149728079.1">
    <property type="nucleotide sequence ID" value="NZ_VUJV01000003.1"/>
</dbReference>
<feature type="coiled-coil region" evidence="1">
    <location>
        <begin position="530"/>
        <end position="557"/>
    </location>
</feature>
<dbReference type="Proteomes" id="UP000325003">
    <property type="component" value="Unassembled WGS sequence"/>
</dbReference>